<name>A0A7J6P7H8_PEROL</name>
<feature type="chain" id="PRO_5029911502" description="DUF2817 domain-containing protein" evidence="1">
    <location>
        <begin position="18"/>
        <end position="425"/>
    </location>
</feature>
<dbReference type="CDD" id="cd06233">
    <property type="entry name" value="M14-like"/>
    <property type="match status" value="1"/>
</dbReference>
<dbReference type="Proteomes" id="UP000541610">
    <property type="component" value="Unassembled WGS sequence"/>
</dbReference>
<dbReference type="Pfam" id="PF10994">
    <property type="entry name" value="DUF2817"/>
    <property type="match status" value="1"/>
</dbReference>
<evidence type="ECO:0000313" key="3">
    <source>
        <dbReference type="Proteomes" id="UP000541610"/>
    </source>
</evidence>
<dbReference type="OrthoDB" id="414302at2759"/>
<evidence type="ECO:0000313" key="2">
    <source>
        <dbReference type="EMBL" id="KAF4691827.1"/>
    </source>
</evidence>
<evidence type="ECO:0000256" key="1">
    <source>
        <dbReference type="SAM" id="SignalP"/>
    </source>
</evidence>
<dbReference type="Gene3D" id="3.40.630.10">
    <property type="entry name" value="Zn peptidases"/>
    <property type="match status" value="1"/>
</dbReference>
<keyword evidence="1" id="KW-0732">Signal</keyword>
<dbReference type="AlphaFoldDB" id="A0A7J6P7H8"/>
<organism evidence="2 3">
    <name type="scientific">Perkinsus olseni</name>
    <name type="common">Perkinsus atlanticus</name>
    <dbReference type="NCBI Taxonomy" id="32597"/>
    <lineage>
        <taxon>Eukaryota</taxon>
        <taxon>Sar</taxon>
        <taxon>Alveolata</taxon>
        <taxon>Perkinsozoa</taxon>
        <taxon>Perkinsea</taxon>
        <taxon>Perkinsida</taxon>
        <taxon>Perkinsidae</taxon>
        <taxon>Perkinsus</taxon>
    </lineage>
</organism>
<reference evidence="2 3" key="1">
    <citation type="submission" date="2020-04" db="EMBL/GenBank/DDBJ databases">
        <title>Perkinsus olseni comparative genomics.</title>
        <authorList>
            <person name="Bogema D.R."/>
        </authorList>
    </citation>
    <scope>NUCLEOTIDE SEQUENCE [LARGE SCALE GENOMIC DNA]</scope>
    <source>
        <strain evidence="2">00978-12</strain>
    </source>
</reference>
<evidence type="ECO:0008006" key="4">
    <source>
        <dbReference type="Google" id="ProtNLM"/>
    </source>
</evidence>
<feature type="signal peptide" evidence="1">
    <location>
        <begin position="1"/>
        <end position="17"/>
    </location>
</feature>
<sequence length="425" mass="47631">MLIRLIHLLIALTLSHCSYHPPLCDRRPDSEDSSTPPRPECFFSENYYEARTKFRTLATQAGLELKSFEVVPPSGYGDEYIMDVAVLRPTKGPNRGSVVHTSGVHGVEGYGGSGIQCYLLDQIRQAREEGRLKKIDKTLVFVHAVNPYGMAHYRRFNEENVDLNRNALEPHEFDYLVNERDPNIAGYVDLDPIFNPRRMTVPTLVYKSAITMARYGTAHIKRAVVNGQYWKPSGLFYGGQKLQRSYEILTQVFADLKIFEGDATIIDVHTGLGPSGVDTLITSDSDAVKFFSTLVKSRSPSDVPPIECVGARCSGTVEGRDQPGFGADVVSGYDMVRGDASTFWTRRSTNGTRVSCVAQEFGTLSGVRGLPIMIMENMAFHHSPDDHSRWAEYNQDFFYVRTTAWKESLIDRGSRLFWEAVEAAT</sequence>
<protein>
    <recommendedName>
        <fullName evidence="4">DUF2817 domain-containing protein</fullName>
    </recommendedName>
</protein>
<comment type="caution">
    <text evidence="2">The sequence shown here is derived from an EMBL/GenBank/DDBJ whole genome shotgun (WGS) entry which is preliminary data.</text>
</comment>
<gene>
    <name evidence="2" type="ORF">FOZ60_014709</name>
</gene>
<dbReference type="InterPro" id="IPR021259">
    <property type="entry name" value="DUF2817"/>
</dbReference>
<dbReference type="EMBL" id="JABANP010000070">
    <property type="protein sequence ID" value="KAF4691827.1"/>
    <property type="molecule type" value="Genomic_DNA"/>
</dbReference>
<proteinExistence type="predicted"/>
<dbReference type="SUPFAM" id="SSF53187">
    <property type="entry name" value="Zn-dependent exopeptidases"/>
    <property type="match status" value="1"/>
</dbReference>
<accession>A0A7J6P7H8</accession>